<sequence length="234" mass="26471">MAYELSESSDADDDHRGFLVELPEDAYAASMSWFVDAVHKMEMKEAMFWAPQILAPCVALAAAQIAIVVFVWRAVDRMDPCAPRAHELLQVIGVAVFVGEMLNEGLEAINTLYCIWMSTENLGWYFRVLLTALFVLPKATVVVLLTFVGSKFVLMAEDDVELILNCVALTFVNSMDDVMFNNIYALYDDELAKWSVFFERKSLRSLELQLLVARTWLWAALILWILLSQPAAQC</sequence>
<dbReference type="EMBL" id="CAJNDS010002546">
    <property type="protein sequence ID" value="CAE7521039.1"/>
    <property type="molecule type" value="Genomic_DNA"/>
</dbReference>
<keyword evidence="1" id="KW-0472">Membrane</keyword>
<dbReference type="AlphaFoldDB" id="A0A812T659"/>
<name>A0A812T659_9DINO</name>
<keyword evidence="1" id="KW-0812">Transmembrane</keyword>
<feature type="transmembrane region" description="Helical" evidence="1">
    <location>
        <begin position="208"/>
        <end position="227"/>
    </location>
</feature>
<feature type="transmembrane region" description="Helical" evidence="1">
    <location>
        <begin position="124"/>
        <end position="148"/>
    </location>
</feature>
<evidence type="ECO:0000313" key="3">
    <source>
        <dbReference type="Proteomes" id="UP000604046"/>
    </source>
</evidence>
<dbReference type="OrthoDB" id="412052at2759"/>
<organism evidence="2 3">
    <name type="scientific">Symbiodinium natans</name>
    <dbReference type="NCBI Taxonomy" id="878477"/>
    <lineage>
        <taxon>Eukaryota</taxon>
        <taxon>Sar</taxon>
        <taxon>Alveolata</taxon>
        <taxon>Dinophyceae</taxon>
        <taxon>Suessiales</taxon>
        <taxon>Symbiodiniaceae</taxon>
        <taxon>Symbiodinium</taxon>
    </lineage>
</organism>
<evidence type="ECO:0000256" key="1">
    <source>
        <dbReference type="SAM" id="Phobius"/>
    </source>
</evidence>
<evidence type="ECO:0000313" key="2">
    <source>
        <dbReference type="EMBL" id="CAE7521039.1"/>
    </source>
</evidence>
<gene>
    <name evidence="2" type="ORF">SNAT2548_LOCUS29163</name>
</gene>
<feature type="transmembrane region" description="Helical" evidence="1">
    <location>
        <begin position="53"/>
        <end position="75"/>
    </location>
</feature>
<protein>
    <submittedName>
        <fullName evidence="2">Uncharacterized protein</fullName>
    </submittedName>
</protein>
<comment type="caution">
    <text evidence="2">The sequence shown here is derived from an EMBL/GenBank/DDBJ whole genome shotgun (WGS) entry which is preliminary data.</text>
</comment>
<dbReference type="Proteomes" id="UP000604046">
    <property type="component" value="Unassembled WGS sequence"/>
</dbReference>
<accession>A0A812T659</accession>
<keyword evidence="1" id="KW-1133">Transmembrane helix</keyword>
<keyword evidence="3" id="KW-1185">Reference proteome</keyword>
<proteinExistence type="predicted"/>
<reference evidence="2" key="1">
    <citation type="submission" date="2021-02" db="EMBL/GenBank/DDBJ databases">
        <authorList>
            <person name="Dougan E. K."/>
            <person name="Rhodes N."/>
            <person name="Thang M."/>
            <person name="Chan C."/>
        </authorList>
    </citation>
    <scope>NUCLEOTIDE SEQUENCE</scope>
</reference>